<proteinExistence type="predicted"/>
<evidence type="ECO:0000313" key="5">
    <source>
        <dbReference type="Proteomes" id="UP000034664"/>
    </source>
</evidence>
<sequence length="189" mass="20899">MNFKPLSYFDLSTFPFADIFDGVENVWDVIPKIKEYTDGKIIQGKNCYIHPHTNIRENVILGDNVNIGFSVELKNCIIMNNTHIAHINYVGDAIVGKDCNISGGAMFANFRLDNKPVLVKAGEEKIDTGMLKFSAIVGDGTWVGVNSVLNPGTIIGKHSAVYPLVSVTGTHPEKSIIRQRIRIQIAKKK</sequence>
<dbReference type="Proteomes" id="UP000034664">
    <property type="component" value="Unassembled WGS sequence"/>
</dbReference>
<keyword evidence="1" id="KW-0808">Transferase</keyword>
<name>A0A0G0T6I4_9BACT</name>
<dbReference type="EMBL" id="LBZM01000004">
    <property type="protein sequence ID" value="KKR72594.1"/>
    <property type="molecule type" value="Genomic_DNA"/>
</dbReference>
<gene>
    <name evidence="4" type="ORF">UU14_C0004G0025</name>
</gene>
<dbReference type="Pfam" id="PF25087">
    <property type="entry name" value="GMPPB_C"/>
    <property type="match status" value="1"/>
</dbReference>
<dbReference type="GO" id="GO:0016779">
    <property type="term" value="F:nucleotidyltransferase activity"/>
    <property type="evidence" value="ECO:0007669"/>
    <property type="project" value="UniProtKB-ARBA"/>
</dbReference>
<evidence type="ECO:0000259" key="3">
    <source>
        <dbReference type="Pfam" id="PF25087"/>
    </source>
</evidence>
<dbReference type="GO" id="GO:0016746">
    <property type="term" value="F:acyltransferase activity"/>
    <property type="evidence" value="ECO:0007669"/>
    <property type="project" value="UniProtKB-KW"/>
</dbReference>
<keyword evidence="2" id="KW-0012">Acyltransferase</keyword>
<dbReference type="InterPro" id="IPR011004">
    <property type="entry name" value="Trimer_LpxA-like_sf"/>
</dbReference>
<dbReference type="PANTHER" id="PTHR43584">
    <property type="entry name" value="NUCLEOTIDYL TRANSFERASE"/>
    <property type="match status" value="1"/>
</dbReference>
<accession>A0A0G0T6I4</accession>
<organism evidence="4 5">
    <name type="scientific">Candidatus Roizmanbacteria bacterium GW2011_GWB1_40_7</name>
    <dbReference type="NCBI Taxonomy" id="1618482"/>
    <lineage>
        <taxon>Bacteria</taxon>
        <taxon>Candidatus Roizmaniibacteriota</taxon>
    </lineage>
</organism>
<dbReference type="Gene3D" id="2.160.10.10">
    <property type="entry name" value="Hexapeptide repeat proteins"/>
    <property type="match status" value="1"/>
</dbReference>
<dbReference type="PANTHER" id="PTHR43584:SF8">
    <property type="entry name" value="N-ACETYLMURAMATE ALPHA-1-PHOSPHATE URIDYLYLTRANSFERASE"/>
    <property type="match status" value="1"/>
</dbReference>
<protein>
    <recommendedName>
        <fullName evidence="3">Mannose-1-phosphate guanyltransferase C-terminal domain-containing protein</fullName>
    </recommendedName>
</protein>
<reference evidence="4 5" key="1">
    <citation type="journal article" date="2015" name="Nature">
        <title>rRNA introns, odd ribosomes, and small enigmatic genomes across a large radiation of phyla.</title>
        <authorList>
            <person name="Brown C.T."/>
            <person name="Hug L.A."/>
            <person name="Thomas B.C."/>
            <person name="Sharon I."/>
            <person name="Castelle C.J."/>
            <person name="Singh A."/>
            <person name="Wilkins M.J."/>
            <person name="Williams K.H."/>
            <person name="Banfield J.F."/>
        </authorList>
    </citation>
    <scope>NUCLEOTIDE SEQUENCE [LARGE SCALE GENOMIC DNA]</scope>
</reference>
<dbReference type="SUPFAM" id="SSF51161">
    <property type="entry name" value="Trimeric LpxA-like enzymes"/>
    <property type="match status" value="1"/>
</dbReference>
<dbReference type="InterPro" id="IPR056729">
    <property type="entry name" value="GMPPB_C"/>
</dbReference>
<dbReference type="InterPro" id="IPR050065">
    <property type="entry name" value="GlmU-like"/>
</dbReference>
<comment type="caution">
    <text evidence="4">The sequence shown here is derived from an EMBL/GenBank/DDBJ whole genome shotgun (WGS) entry which is preliminary data.</text>
</comment>
<dbReference type="PATRIC" id="fig|1618482.3.peg.233"/>
<dbReference type="AlphaFoldDB" id="A0A0G0T6I4"/>
<evidence type="ECO:0000256" key="2">
    <source>
        <dbReference type="ARBA" id="ARBA00023315"/>
    </source>
</evidence>
<evidence type="ECO:0000313" key="4">
    <source>
        <dbReference type="EMBL" id="KKR72594.1"/>
    </source>
</evidence>
<evidence type="ECO:0000256" key="1">
    <source>
        <dbReference type="ARBA" id="ARBA00022679"/>
    </source>
</evidence>
<feature type="domain" description="Mannose-1-phosphate guanyltransferase C-terminal" evidence="3">
    <location>
        <begin position="39"/>
        <end position="150"/>
    </location>
</feature>